<feature type="compositionally biased region" description="Low complexity" evidence="1">
    <location>
        <begin position="1"/>
        <end position="10"/>
    </location>
</feature>
<sequence length="175" mass="19475">MPSPSIISPRPSLPPLSDAIPPLHPRRSQAHIVVPDPPLTPPMSPGNSESGDDTIVIDDQPRYSGPDTHGAFAAVAQPREMEVEQEDAVPAPVAPQPRRPLRLLEDEHVHLQRSGLRLTDFEAPIVPHTSSIDDTRHFLHLPLPPTEEMPGLLREEELPPVHERFDPIAYHFLEF</sequence>
<protein>
    <submittedName>
        <fullName evidence="2">Uncharacterized protein</fullName>
    </submittedName>
</protein>
<feature type="region of interest" description="Disordered" evidence="1">
    <location>
        <begin position="80"/>
        <end position="99"/>
    </location>
</feature>
<dbReference type="AlphaFoldDB" id="A0A8H6TNX1"/>
<evidence type="ECO:0000313" key="3">
    <source>
        <dbReference type="Proteomes" id="UP000613580"/>
    </source>
</evidence>
<comment type="caution">
    <text evidence="2">The sequence shown here is derived from an EMBL/GenBank/DDBJ whole genome shotgun (WGS) entry which is preliminary data.</text>
</comment>
<organism evidence="2 3">
    <name type="scientific">Mycena chlorophos</name>
    <name type="common">Agaric fungus</name>
    <name type="synonym">Agaricus chlorophos</name>
    <dbReference type="NCBI Taxonomy" id="658473"/>
    <lineage>
        <taxon>Eukaryota</taxon>
        <taxon>Fungi</taxon>
        <taxon>Dikarya</taxon>
        <taxon>Basidiomycota</taxon>
        <taxon>Agaricomycotina</taxon>
        <taxon>Agaricomycetes</taxon>
        <taxon>Agaricomycetidae</taxon>
        <taxon>Agaricales</taxon>
        <taxon>Marasmiineae</taxon>
        <taxon>Mycenaceae</taxon>
        <taxon>Mycena</taxon>
    </lineage>
</organism>
<name>A0A8H6TNX1_MYCCL</name>
<dbReference type="Proteomes" id="UP000613580">
    <property type="component" value="Unassembled WGS sequence"/>
</dbReference>
<keyword evidence="3" id="KW-1185">Reference proteome</keyword>
<evidence type="ECO:0000313" key="2">
    <source>
        <dbReference type="EMBL" id="KAF7322520.1"/>
    </source>
</evidence>
<gene>
    <name evidence="2" type="ORF">HMN09_00030500</name>
</gene>
<dbReference type="OrthoDB" id="63267at2759"/>
<reference evidence="2" key="1">
    <citation type="submission" date="2020-05" db="EMBL/GenBank/DDBJ databases">
        <title>Mycena genomes resolve the evolution of fungal bioluminescence.</title>
        <authorList>
            <person name="Tsai I.J."/>
        </authorList>
    </citation>
    <scope>NUCLEOTIDE SEQUENCE</scope>
    <source>
        <strain evidence="2">110903Hualien_Pintung</strain>
    </source>
</reference>
<evidence type="ECO:0000256" key="1">
    <source>
        <dbReference type="SAM" id="MobiDB-lite"/>
    </source>
</evidence>
<dbReference type="EMBL" id="JACAZE010000001">
    <property type="protein sequence ID" value="KAF7322520.1"/>
    <property type="molecule type" value="Genomic_DNA"/>
</dbReference>
<feature type="compositionally biased region" description="Pro residues" evidence="1">
    <location>
        <begin position="35"/>
        <end position="44"/>
    </location>
</feature>
<accession>A0A8H6TNX1</accession>
<proteinExistence type="predicted"/>
<feature type="region of interest" description="Disordered" evidence="1">
    <location>
        <begin position="1"/>
        <end position="70"/>
    </location>
</feature>